<dbReference type="Proteomes" id="UP000232196">
    <property type="component" value="Unassembled WGS sequence"/>
</dbReference>
<feature type="domain" description="Fatty acid desaturase" evidence="2">
    <location>
        <begin position="105"/>
        <end position="364"/>
    </location>
</feature>
<organism evidence="3 4">
    <name type="scientific">Leptospira hartskeerlii</name>
    <dbReference type="NCBI Taxonomy" id="2023177"/>
    <lineage>
        <taxon>Bacteria</taxon>
        <taxon>Pseudomonadati</taxon>
        <taxon>Spirochaetota</taxon>
        <taxon>Spirochaetia</taxon>
        <taxon>Leptospirales</taxon>
        <taxon>Leptospiraceae</taxon>
        <taxon>Leptospira</taxon>
    </lineage>
</organism>
<dbReference type="OrthoDB" id="696651at2"/>
<keyword evidence="1" id="KW-0812">Transmembrane</keyword>
<protein>
    <submittedName>
        <fullName evidence="3">Fatty acid desaturase</fullName>
    </submittedName>
</protein>
<name>A0A2M9X8N2_9LEPT</name>
<keyword evidence="4" id="KW-1185">Reference proteome</keyword>
<dbReference type="Pfam" id="PF00487">
    <property type="entry name" value="FA_desaturase"/>
    <property type="match status" value="1"/>
</dbReference>
<proteinExistence type="predicted"/>
<evidence type="ECO:0000256" key="1">
    <source>
        <dbReference type="SAM" id="Phobius"/>
    </source>
</evidence>
<keyword evidence="1" id="KW-0472">Membrane</keyword>
<reference evidence="3 4" key="1">
    <citation type="submission" date="2017-07" db="EMBL/GenBank/DDBJ databases">
        <title>Leptospira spp. isolated from tropical soils.</title>
        <authorList>
            <person name="Thibeaux R."/>
            <person name="Iraola G."/>
            <person name="Ferres I."/>
            <person name="Bierque E."/>
            <person name="Girault D."/>
            <person name="Soupe-Gilbert M.-E."/>
            <person name="Picardeau M."/>
            <person name="Goarant C."/>
        </authorList>
    </citation>
    <scope>NUCLEOTIDE SEQUENCE [LARGE SCALE GENOMIC DNA]</scope>
    <source>
        <strain evidence="3 4">MCA1-C-A1</strain>
    </source>
</reference>
<evidence type="ECO:0000313" key="3">
    <source>
        <dbReference type="EMBL" id="PJZ24061.1"/>
    </source>
</evidence>
<sequence>MKPILRFRFIEWNDGSEILDIIPFISYVGVDMSSFVLERKNISDRFTEKEKTKRIIKWIRRSDSKLRKRFSFLKYQNAIGFGITMGSAFGMILLGSLYVMDVIPFWACIIGNGILASFLHEMEHDLIHSIYFKENPKMQNFLFWMVWLFRANTVNPWFRKEIHLLHHKLSGNIEDIEERFISNGMPWGIRRILVMIDPIMAVVLQGPKIRKDAIRYLAKIKAKPIKGPYRLMYLLLWYLFLIWGSISLINWALGSPMQETGVTAYIHNLLNTAAVVYLIPCWLRQSAIQIVSSNMHYYGDVKSLYQQTQVLDSWWVLPLHLFCFNFGATHGIHHFVVTQPFYLRQAVASKVKPFLKKYGIRFNDFESMTRANRYQKEEMDGIAIPA</sequence>
<feature type="transmembrane region" description="Helical" evidence="1">
    <location>
        <begin position="75"/>
        <end position="97"/>
    </location>
</feature>
<evidence type="ECO:0000259" key="2">
    <source>
        <dbReference type="Pfam" id="PF00487"/>
    </source>
</evidence>
<feature type="transmembrane region" description="Helical" evidence="1">
    <location>
        <begin position="103"/>
        <end position="120"/>
    </location>
</feature>
<gene>
    <name evidence="3" type="ORF">CH357_18210</name>
</gene>
<evidence type="ECO:0000313" key="4">
    <source>
        <dbReference type="Proteomes" id="UP000232196"/>
    </source>
</evidence>
<feature type="transmembrane region" description="Helical" evidence="1">
    <location>
        <begin position="265"/>
        <end position="283"/>
    </location>
</feature>
<dbReference type="GO" id="GO:0006629">
    <property type="term" value="P:lipid metabolic process"/>
    <property type="evidence" value="ECO:0007669"/>
    <property type="project" value="InterPro"/>
</dbReference>
<dbReference type="AlphaFoldDB" id="A0A2M9X8N2"/>
<keyword evidence="1" id="KW-1133">Transmembrane helix</keyword>
<dbReference type="EMBL" id="NPDN01000011">
    <property type="protein sequence ID" value="PJZ24061.1"/>
    <property type="molecule type" value="Genomic_DNA"/>
</dbReference>
<feature type="transmembrane region" description="Helical" evidence="1">
    <location>
        <begin position="231"/>
        <end position="253"/>
    </location>
</feature>
<dbReference type="InterPro" id="IPR005804">
    <property type="entry name" value="FA_desaturase_dom"/>
</dbReference>
<comment type="caution">
    <text evidence="3">The sequence shown here is derived from an EMBL/GenBank/DDBJ whole genome shotgun (WGS) entry which is preliminary data.</text>
</comment>
<accession>A0A2M9X8N2</accession>